<name>A0ABQ5S6Y2_9CHLO</name>
<protein>
    <submittedName>
        <fullName evidence="2">Uncharacterized protein</fullName>
    </submittedName>
</protein>
<proteinExistence type="predicted"/>
<reference evidence="2 3" key="1">
    <citation type="journal article" date="2023" name="IScience">
        <title>Expanded male sex-determining region conserved during the evolution of homothallism in the green alga Volvox.</title>
        <authorList>
            <person name="Yamamoto K."/>
            <person name="Matsuzaki R."/>
            <person name="Mahakham W."/>
            <person name="Heman W."/>
            <person name="Sekimoto H."/>
            <person name="Kawachi M."/>
            <person name="Minakuchi Y."/>
            <person name="Toyoda A."/>
            <person name="Nozaki H."/>
        </authorList>
    </citation>
    <scope>NUCLEOTIDE SEQUENCE [LARGE SCALE GENOMIC DNA]</scope>
    <source>
        <strain evidence="2 3">NIES-4468</strain>
    </source>
</reference>
<keyword evidence="3" id="KW-1185">Reference proteome</keyword>
<organism evidence="2 3">
    <name type="scientific">Volvox africanus</name>
    <dbReference type="NCBI Taxonomy" id="51714"/>
    <lineage>
        <taxon>Eukaryota</taxon>
        <taxon>Viridiplantae</taxon>
        <taxon>Chlorophyta</taxon>
        <taxon>core chlorophytes</taxon>
        <taxon>Chlorophyceae</taxon>
        <taxon>CS clade</taxon>
        <taxon>Chlamydomonadales</taxon>
        <taxon>Volvocaceae</taxon>
        <taxon>Volvox</taxon>
    </lineage>
</organism>
<feature type="signal peptide" evidence="1">
    <location>
        <begin position="1"/>
        <end position="26"/>
    </location>
</feature>
<gene>
    <name evidence="2" type="ORF">VaNZ11_008688</name>
</gene>
<evidence type="ECO:0000256" key="1">
    <source>
        <dbReference type="SAM" id="SignalP"/>
    </source>
</evidence>
<evidence type="ECO:0000313" key="3">
    <source>
        <dbReference type="Proteomes" id="UP001165090"/>
    </source>
</evidence>
<dbReference type="Proteomes" id="UP001165090">
    <property type="component" value="Unassembled WGS sequence"/>
</dbReference>
<comment type="caution">
    <text evidence="2">The sequence shown here is derived from an EMBL/GenBank/DDBJ whole genome shotgun (WGS) entry which is preliminary data.</text>
</comment>
<keyword evidence="1" id="KW-0732">Signal</keyword>
<accession>A0ABQ5S6Y2</accession>
<sequence>MKRSKATMLAAVVTVALALALKLSTAYEITACPRVDGYIAYADMGVTRSTEADMYDTLEEAKVACDDDSSCWSFNNNLEVYSVTDVALGAAPGVCTYVKNVCPTYPGYKLLPPGFVADLGDTAVVVQYNSDDDLPLECWNSDLDICAGFDITGRMIFPKQGYGVKDVVWKADNITTLCAYQTQDTAICPNKFGFFTHYDSILKPGQGLDGVNYGQLETLEDAEAYCKITPKCSGFSSDGSFTVGGIKGLSFAYYTCTYIKHPCPPVNGYTAVDGYTIKAFSPSASYPKLCFADLVRKCNDDPNCQSFDTLRNVWNIDVVQYHPFPGMCLYVKAQGFFGRISRRRALGEKVVSVVSEP</sequence>
<evidence type="ECO:0000313" key="2">
    <source>
        <dbReference type="EMBL" id="GLI65209.1"/>
    </source>
</evidence>
<feature type="chain" id="PRO_5045631108" evidence="1">
    <location>
        <begin position="27"/>
        <end position="357"/>
    </location>
</feature>
<dbReference type="EMBL" id="BSDZ01000022">
    <property type="protein sequence ID" value="GLI65209.1"/>
    <property type="molecule type" value="Genomic_DNA"/>
</dbReference>